<reference evidence="1" key="1">
    <citation type="submission" date="2025-08" db="UniProtKB">
        <authorList>
            <consortium name="Ensembl"/>
        </authorList>
    </citation>
    <scope>IDENTIFICATION</scope>
</reference>
<dbReference type="PANTHER" id="PTHR43340:SF7">
    <property type="entry name" value="HYPOXANTHINE PHOSPHORIBOSYLTRANSFERASE"/>
    <property type="match status" value="1"/>
</dbReference>
<dbReference type="GO" id="GO:0032264">
    <property type="term" value="P:IMP salvage"/>
    <property type="evidence" value="ECO:0007669"/>
    <property type="project" value="TreeGrafter"/>
</dbReference>
<dbReference type="GO" id="GO:0004422">
    <property type="term" value="F:hypoxanthine phosphoribosyltransferase activity"/>
    <property type="evidence" value="ECO:0007669"/>
    <property type="project" value="TreeGrafter"/>
</dbReference>
<accession>A0A3B4AGT6</accession>
<dbReference type="GO" id="GO:0006178">
    <property type="term" value="P:guanine salvage"/>
    <property type="evidence" value="ECO:0007669"/>
    <property type="project" value="TreeGrafter"/>
</dbReference>
<dbReference type="Gene3D" id="3.40.50.2020">
    <property type="match status" value="1"/>
</dbReference>
<dbReference type="GO" id="GO:0000287">
    <property type="term" value="F:magnesium ion binding"/>
    <property type="evidence" value="ECO:0007669"/>
    <property type="project" value="TreeGrafter"/>
</dbReference>
<dbReference type="GO" id="GO:0032263">
    <property type="term" value="P:GMP salvage"/>
    <property type="evidence" value="ECO:0007669"/>
    <property type="project" value="TreeGrafter"/>
</dbReference>
<reference evidence="1" key="2">
    <citation type="submission" date="2025-09" db="UniProtKB">
        <authorList>
            <consortium name="Ensembl"/>
        </authorList>
    </citation>
    <scope>IDENTIFICATION</scope>
</reference>
<evidence type="ECO:0000313" key="2">
    <source>
        <dbReference type="Proteomes" id="UP000261520"/>
    </source>
</evidence>
<dbReference type="InterPro" id="IPR029057">
    <property type="entry name" value="PRTase-like"/>
</dbReference>
<proteinExistence type="predicted"/>
<evidence type="ECO:0000313" key="1">
    <source>
        <dbReference type="Ensembl" id="ENSPMGP00000016298.1"/>
    </source>
</evidence>
<keyword evidence="2" id="KW-1185">Reference proteome</keyword>
<dbReference type="PANTHER" id="PTHR43340">
    <property type="entry name" value="HYPOXANTHINE-GUANINE PHOSPHORIBOSYLTRANSFERASE"/>
    <property type="match status" value="1"/>
</dbReference>
<sequence>MTSYLHVADDDKGHDLDLFCLPKRYENDLDKVIIPHGLIMDRTERLARDIIQNMGGHHIVALCILKGASAQT</sequence>
<dbReference type="SUPFAM" id="SSF53271">
    <property type="entry name" value="PRTase-like"/>
    <property type="match status" value="1"/>
</dbReference>
<name>A0A3B4AGT6_9GOBI</name>
<dbReference type="AlphaFoldDB" id="A0A3B4AGT6"/>
<dbReference type="InterPro" id="IPR050408">
    <property type="entry name" value="HGPRT"/>
</dbReference>
<organism evidence="1 2">
    <name type="scientific">Periophthalmus magnuspinnatus</name>
    <dbReference type="NCBI Taxonomy" id="409849"/>
    <lineage>
        <taxon>Eukaryota</taxon>
        <taxon>Metazoa</taxon>
        <taxon>Chordata</taxon>
        <taxon>Craniata</taxon>
        <taxon>Vertebrata</taxon>
        <taxon>Euteleostomi</taxon>
        <taxon>Actinopterygii</taxon>
        <taxon>Neopterygii</taxon>
        <taxon>Teleostei</taxon>
        <taxon>Neoteleostei</taxon>
        <taxon>Acanthomorphata</taxon>
        <taxon>Gobiaria</taxon>
        <taxon>Gobiiformes</taxon>
        <taxon>Gobioidei</taxon>
        <taxon>Gobiidae</taxon>
        <taxon>Oxudercinae</taxon>
        <taxon>Periophthalmus</taxon>
    </lineage>
</organism>
<dbReference type="GO" id="GO:0046100">
    <property type="term" value="P:hypoxanthine metabolic process"/>
    <property type="evidence" value="ECO:0007669"/>
    <property type="project" value="TreeGrafter"/>
</dbReference>
<dbReference type="GO" id="GO:0005829">
    <property type="term" value="C:cytosol"/>
    <property type="evidence" value="ECO:0007669"/>
    <property type="project" value="TreeGrafter"/>
</dbReference>
<dbReference type="Proteomes" id="UP000261520">
    <property type="component" value="Unplaced"/>
</dbReference>
<evidence type="ECO:0008006" key="3">
    <source>
        <dbReference type="Google" id="ProtNLM"/>
    </source>
</evidence>
<dbReference type="STRING" id="409849.ENSPMGP00000016298"/>
<dbReference type="Ensembl" id="ENSPMGT00000017392.1">
    <property type="protein sequence ID" value="ENSPMGP00000016298.1"/>
    <property type="gene ID" value="ENSPMGG00000013376.1"/>
</dbReference>
<protein>
    <recommendedName>
        <fullName evidence="3">Hypoxanthine phosphoribosyltransferase 1</fullName>
    </recommendedName>
</protein>